<evidence type="ECO:0000313" key="2">
    <source>
        <dbReference type="Proteomes" id="UP000005239"/>
    </source>
</evidence>
<accession>A0A8R1Z5W0</accession>
<organism evidence="1 2">
    <name type="scientific">Pristionchus pacificus</name>
    <name type="common">Parasitic nematode worm</name>
    <dbReference type="NCBI Taxonomy" id="54126"/>
    <lineage>
        <taxon>Eukaryota</taxon>
        <taxon>Metazoa</taxon>
        <taxon>Ecdysozoa</taxon>
        <taxon>Nematoda</taxon>
        <taxon>Chromadorea</taxon>
        <taxon>Rhabditida</taxon>
        <taxon>Rhabditina</taxon>
        <taxon>Diplogasteromorpha</taxon>
        <taxon>Diplogasteroidea</taxon>
        <taxon>Neodiplogasteridae</taxon>
        <taxon>Pristionchus</taxon>
    </lineage>
</organism>
<gene>
    <name evidence="1" type="primary">WBGene00280050</name>
</gene>
<reference evidence="2" key="1">
    <citation type="journal article" date="2008" name="Nat. Genet.">
        <title>The Pristionchus pacificus genome provides a unique perspective on nematode lifestyle and parasitism.</title>
        <authorList>
            <person name="Dieterich C."/>
            <person name="Clifton S.W."/>
            <person name="Schuster L.N."/>
            <person name="Chinwalla A."/>
            <person name="Delehaunty K."/>
            <person name="Dinkelacker I."/>
            <person name="Fulton L."/>
            <person name="Fulton R."/>
            <person name="Godfrey J."/>
            <person name="Minx P."/>
            <person name="Mitreva M."/>
            <person name="Roeseler W."/>
            <person name="Tian H."/>
            <person name="Witte H."/>
            <person name="Yang S.P."/>
            <person name="Wilson R.K."/>
            <person name="Sommer R.J."/>
        </authorList>
    </citation>
    <scope>NUCLEOTIDE SEQUENCE [LARGE SCALE GENOMIC DNA]</scope>
    <source>
        <strain evidence="2">PS312</strain>
    </source>
</reference>
<keyword evidence="2" id="KW-1185">Reference proteome</keyword>
<proteinExistence type="predicted"/>
<sequence>EGPFRDVAHVVDNTHRKLNNDKHAAKQESLSIFRGFLPVGYVRLLKLNKVLAEKVMNFRCDHDIDGILKATRLLFRPFSFFMMVECELALPGPVPPALDTLPPDIVRIIVRQVGDSGDSVRNLRLLECNRIGVHTIPIASRYCSNYSRQFEEQCCDGLKVKEAQYFQGVCRGWNTKLLSGKFYCPALRISSRMHIFFSILPFLILFGSFCLLDAHHLLIFHLAFFAQFDYWIALKRAVRSNRLRLARMFARCSTIDEVCLQYLNMQRLDVIRSTLGDVMIKHLVLYENECDEELKDALIDMCRKNKVEQITLCIRNFKDMRLSTFLQELAGSAPRLEIYERTTCEDNIFGLSREFWEKKEMNADLGGSSAGR</sequence>
<reference evidence="1" key="2">
    <citation type="submission" date="2022-06" db="UniProtKB">
        <authorList>
            <consortium name="EnsemblMetazoa"/>
        </authorList>
    </citation>
    <scope>IDENTIFICATION</scope>
    <source>
        <strain evidence="1">PS312</strain>
    </source>
</reference>
<name>A0A2A6CKB3_PRIPA</name>
<dbReference type="Proteomes" id="UP000005239">
    <property type="component" value="Unassembled WGS sequence"/>
</dbReference>
<dbReference type="AlphaFoldDB" id="A0A2A6CKB3"/>
<dbReference type="EnsemblMetazoa" id="PPA41681.1">
    <property type="protein sequence ID" value="PPA41681.1"/>
    <property type="gene ID" value="WBGene00280050"/>
</dbReference>
<protein>
    <submittedName>
        <fullName evidence="1">Uncharacterized protein</fullName>
    </submittedName>
</protein>
<evidence type="ECO:0000313" key="1">
    <source>
        <dbReference type="EnsemblMetazoa" id="PPA41681.1"/>
    </source>
</evidence>
<accession>A0A2A6CKB3</accession>